<gene>
    <name evidence="2" type="ORF">AYO21_11222</name>
</gene>
<dbReference type="AlphaFoldDB" id="A0A177ESK4"/>
<feature type="region of interest" description="Disordered" evidence="1">
    <location>
        <begin position="71"/>
        <end position="97"/>
    </location>
</feature>
<dbReference type="GeneID" id="34606320"/>
<evidence type="ECO:0000313" key="3">
    <source>
        <dbReference type="Proteomes" id="UP000077002"/>
    </source>
</evidence>
<evidence type="ECO:0000256" key="1">
    <source>
        <dbReference type="SAM" id="MobiDB-lite"/>
    </source>
</evidence>
<sequence>MSTHSLSSHEAVVTPYHLKQVSSTTALPKSKTMGSLLSSPREIITRRRLLQPLDPPLPRTQTLGNISCFAPTHQTPSPRKPISVSLSSSEQHHDNREAAVNRARLRNACQYRNPPARSTAEPAPTLKLSLNDVANTQRLESMKRTSSSGRLLFINSTLANKNWRDSDIPTSTTMTTSNGSVTSSSPSQISDIDARHVYAAEDASYWTGRYMSLCDRLRMKELNRPPQSPAGSTEKKADRLFENSEKVRMNSALNELREHCKTKEALKSFEDFENILLKKLGVSRQSLHRAGSLAFAGKEVERRLGMSGSNGFNPFSLNMSTSPGHASTPTSRVSSVNAEAVLTETSKSFYGEGTMAKSKTTGNLASLIPLIPKRQHVIEGKSLPKSNTVQLTSHRRRTSYFECSPETRAKAMKEREERASRRAAEAHRLSNPQMPSVSVFRSRGRSKDPVPSPMAVQISGSVQPQFFSSCCKVGASGEVTDSLSVAMLESGHVRPPPKAANNTLPSRVELVEVPGGGQEKIVKSRRKTERQISGERVKTLFGAGMREVKKMGRRVSGMSWPGSSDDLLPPRSGSK</sequence>
<accession>A0A177ESK4</accession>
<dbReference type="Proteomes" id="UP000077002">
    <property type="component" value="Unassembled WGS sequence"/>
</dbReference>
<organism evidence="2 3">
    <name type="scientific">Fonsecaea monophora</name>
    <dbReference type="NCBI Taxonomy" id="254056"/>
    <lineage>
        <taxon>Eukaryota</taxon>
        <taxon>Fungi</taxon>
        <taxon>Dikarya</taxon>
        <taxon>Ascomycota</taxon>
        <taxon>Pezizomycotina</taxon>
        <taxon>Eurotiomycetes</taxon>
        <taxon>Chaetothyriomycetidae</taxon>
        <taxon>Chaetothyriales</taxon>
        <taxon>Herpotrichiellaceae</taxon>
        <taxon>Fonsecaea</taxon>
    </lineage>
</organism>
<dbReference type="EMBL" id="LVKK01000149">
    <property type="protein sequence ID" value="OAG34626.1"/>
    <property type="molecule type" value="Genomic_DNA"/>
</dbReference>
<feature type="region of interest" description="Disordered" evidence="1">
    <location>
        <begin position="169"/>
        <end position="188"/>
    </location>
</feature>
<dbReference type="RefSeq" id="XP_022506578.1">
    <property type="nucleotide sequence ID" value="XM_022661118.1"/>
</dbReference>
<evidence type="ECO:0000313" key="2">
    <source>
        <dbReference type="EMBL" id="OAG34626.1"/>
    </source>
</evidence>
<reference evidence="2 3" key="1">
    <citation type="submission" date="2016-03" db="EMBL/GenBank/DDBJ databases">
        <title>Draft genome sequence of the Fonsecaea monophora CBS 269.37.</title>
        <authorList>
            <person name="Bombassaro A."/>
            <person name="Vinicius W.A."/>
            <person name="De Hoog S."/>
            <person name="Sun J."/>
            <person name="Souza E.M."/>
            <person name="Raittz R.T."/>
            <person name="Costa F."/>
            <person name="Leao A.C."/>
            <person name="Tadra-Sfeir M.Z."/>
            <person name="Baura V."/>
            <person name="Balsanelli E."/>
            <person name="Pedrosa F.O."/>
            <person name="Moreno L.F."/>
            <person name="Steffens M.B."/>
            <person name="Xi L."/>
            <person name="Bocca A.L."/>
            <person name="Felipe M.S."/>
            <person name="Teixeira M."/>
            <person name="Telles Filho F.Q."/>
            <person name="Azevedo C.M."/>
            <person name="Gomes R."/>
            <person name="Vicente V.A."/>
        </authorList>
    </citation>
    <scope>NUCLEOTIDE SEQUENCE [LARGE SCALE GENOMIC DNA]</scope>
    <source>
        <strain evidence="2 3">CBS 269.37</strain>
    </source>
</reference>
<name>A0A177ESK4_9EURO</name>
<protein>
    <submittedName>
        <fullName evidence="2">Uncharacterized protein</fullName>
    </submittedName>
</protein>
<proteinExistence type="predicted"/>
<keyword evidence="3" id="KW-1185">Reference proteome</keyword>
<feature type="region of interest" description="Disordered" evidence="1">
    <location>
        <begin position="553"/>
        <end position="575"/>
    </location>
</feature>
<comment type="caution">
    <text evidence="2">The sequence shown here is derived from an EMBL/GenBank/DDBJ whole genome shotgun (WGS) entry which is preliminary data.</text>
</comment>
<dbReference type="OrthoDB" id="3557758at2759"/>
<feature type="compositionally biased region" description="Low complexity" evidence="1">
    <location>
        <begin position="170"/>
        <end position="187"/>
    </location>
</feature>